<dbReference type="Gene3D" id="2.30.110.10">
    <property type="entry name" value="Electron Transport, Fmn-binding Protein, Chain A"/>
    <property type="match status" value="1"/>
</dbReference>
<accession>A0A3Q9FM54</accession>
<dbReference type="SMART" id="SM00903">
    <property type="entry name" value="Flavin_Reduct"/>
    <property type="match status" value="1"/>
</dbReference>
<dbReference type="OrthoDB" id="9792858at2"/>
<dbReference type="InterPro" id="IPR050268">
    <property type="entry name" value="NADH-dep_flavin_reductase"/>
</dbReference>
<dbReference type="EMBL" id="CP034562">
    <property type="protein sequence ID" value="AZQ61821.1"/>
    <property type="molecule type" value="Genomic_DNA"/>
</dbReference>
<evidence type="ECO:0000256" key="1">
    <source>
        <dbReference type="ARBA" id="ARBA00023002"/>
    </source>
</evidence>
<dbReference type="PANTHER" id="PTHR30466">
    <property type="entry name" value="FLAVIN REDUCTASE"/>
    <property type="match status" value="1"/>
</dbReference>
<proteinExistence type="predicted"/>
<organism evidence="3 4">
    <name type="scientific">Flammeovirga pectinis</name>
    <dbReference type="NCBI Taxonomy" id="2494373"/>
    <lineage>
        <taxon>Bacteria</taxon>
        <taxon>Pseudomonadati</taxon>
        <taxon>Bacteroidota</taxon>
        <taxon>Cytophagia</taxon>
        <taxon>Cytophagales</taxon>
        <taxon>Flammeovirgaceae</taxon>
        <taxon>Flammeovirga</taxon>
    </lineage>
</organism>
<sequence>MQIETMDTTLFKAAMKHLTATVTVVSTNGVAGKNGITATAVSSLSDTPPSLVVCVNKKSDFHEQVTQNKVFSVHILSEEMTEISNCFAGYKGLHGEDKFSLGDWKLKNDFYNLDNALVNIHCELAESHNGFSHSIFVGKMINIELNEENEAKPLLYGQGNYTTIK</sequence>
<dbReference type="Proteomes" id="UP000267268">
    <property type="component" value="Chromosome 1"/>
</dbReference>
<evidence type="ECO:0000313" key="3">
    <source>
        <dbReference type="EMBL" id="AZQ61821.1"/>
    </source>
</evidence>
<keyword evidence="1" id="KW-0560">Oxidoreductase</keyword>
<dbReference type="PANTHER" id="PTHR30466:SF1">
    <property type="entry name" value="FMN REDUCTASE (NADH) RUTF"/>
    <property type="match status" value="1"/>
</dbReference>
<dbReference type="SUPFAM" id="SSF50475">
    <property type="entry name" value="FMN-binding split barrel"/>
    <property type="match status" value="1"/>
</dbReference>
<dbReference type="InterPro" id="IPR002563">
    <property type="entry name" value="Flavin_Rdtase-like_dom"/>
</dbReference>
<keyword evidence="4" id="KW-1185">Reference proteome</keyword>
<evidence type="ECO:0000313" key="4">
    <source>
        <dbReference type="Proteomes" id="UP000267268"/>
    </source>
</evidence>
<feature type="domain" description="Flavin reductase like" evidence="2">
    <location>
        <begin position="15"/>
        <end position="163"/>
    </location>
</feature>
<dbReference type="RefSeq" id="WP_126612706.1">
    <property type="nucleotide sequence ID" value="NZ_CP034562.1"/>
</dbReference>
<reference evidence="3 4" key="1">
    <citation type="submission" date="2018-12" db="EMBL/GenBank/DDBJ databases">
        <title>Flammeovirga pectinis sp. nov., isolated from the gut of the Korean scallop, Patinopecten yessoensis.</title>
        <authorList>
            <person name="Bae J.-W."/>
            <person name="Jeong Y.-S."/>
            <person name="Kang W."/>
        </authorList>
    </citation>
    <scope>NUCLEOTIDE SEQUENCE [LARGE SCALE GENOMIC DNA]</scope>
    <source>
        <strain evidence="3 4">L12M1</strain>
    </source>
</reference>
<dbReference type="GO" id="GO:0010181">
    <property type="term" value="F:FMN binding"/>
    <property type="evidence" value="ECO:0007669"/>
    <property type="project" value="InterPro"/>
</dbReference>
<gene>
    <name evidence="3" type="ORF">EI427_06095</name>
</gene>
<dbReference type="AlphaFoldDB" id="A0A3Q9FM54"/>
<dbReference type="GO" id="GO:0042602">
    <property type="term" value="F:riboflavin reductase (NADPH) activity"/>
    <property type="evidence" value="ECO:0007669"/>
    <property type="project" value="TreeGrafter"/>
</dbReference>
<name>A0A3Q9FM54_9BACT</name>
<dbReference type="InterPro" id="IPR012349">
    <property type="entry name" value="Split_barrel_FMN-bd"/>
</dbReference>
<dbReference type="KEGG" id="fll:EI427_06095"/>
<dbReference type="Pfam" id="PF01613">
    <property type="entry name" value="Flavin_Reduct"/>
    <property type="match status" value="1"/>
</dbReference>
<evidence type="ECO:0000259" key="2">
    <source>
        <dbReference type="SMART" id="SM00903"/>
    </source>
</evidence>
<protein>
    <submittedName>
        <fullName evidence="3">Flavin reductase</fullName>
    </submittedName>
</protein>